<proteinExistence type="predicted"/>
<dbReference type="EMBL" id="BMAW01004442">
    <property type="protein sequence ID" value="GFS88888.1"/>
    <property type="molecule type" value="Genomic_DNA"/>
</dbReference>
<gene>
    <name evidence="1" type="ORF">NPIL_634541</name>
</gene>
<keyword evidence="2" id="KW-1185">Reference proteome</keyword>
<comment type="caution">
    <text evidence="1">The sequence shown here is derived from an EMBL/GenBank/DDBJ whole genome shotgun (WGS) entry which is preliminary data.</text>
</comment>
<organism evidence="1 2">
    <name type="scientific">Nephila pilipes</name>
    <name type="common">Giant wood spider</name>
    <name type="synonym">Nephila maculata</name>
    <dbReference type="NCBI Taxonomy" id="299642"/>
    <lineage>
        <taxon>Eukaryota</taxon>
        <taxon>Metazoa</taxon>
        <taxon>Ecdysozoa</taxon>
        <taxon>Arthropoda</taxon>
        <taxon>Chelicerata</taxon>
        <taxon>Arachnida</taxon>
        <taxon>Araneae</taxon>
        <taxon>Araneomorphae</taxon>
        <taxon>Entelegynae</taxon>
        <taxon>Araneoidea</taxon>
        <taxon>Nephilidae</taxon>
        <taxon>Nephila</taxon>
    </lineage>
</organism>
<evidence type="ECO:0000313" key="1">
    <source>
        <dbReference type="EMBL" id="GFS88888.1"/>
    </source>
</evidence>
<dbReference type="OrthoDB" id="6446866at2759"/>
<sequence>MHSPIRANFTKRFNVLITTLNEENLNREDIEIKLCSLERIARDLAECDDSICNALVDAKSEEYDKIEEYREKLDVARFRVKAYIEKLYPISESQEKSGFDSTETLKQRRKSREVESPVPTANDLIYGAKILKSCLFCGKVHNSQDCFKDQRMSFEEKQDILKKNKACFVCLKVGHVSRRCKSIVLIEADGRREVISLKDPKPTPVLVLLWDKSEDVLFCDNSFVETPPDTITRRVILSYANRVFDPIDFTCSVSLQPKILLQESWRSKVSWDSEVSTDMKKTFLKWIKDIKMLHLVKIPRKFLIGDVLSSDDADGGVPDLDKLDTTDVKGRLKYQQSLRQREKQIPP</sequence>
<accession>A0A8X6TB29</accession>
<name>A0A8X6TB29_NEPPI</name>
<dbReference type="Pfam" id="PF05380">
    <property type="entry name" value="Peptidase_A17"/>
    <property type="match status" value="1"/>
</dbReference>
<evidence type="ECO:0008006" key="3">
    <source>
        <dbReference type="Google" id="ProtNLM"/>
    </source>
</evidence>
<dbReference type="Proteomes" id="UP000887013">
    <property type="component" value="Unassembled WGS sequence"/>
</dbReference>
<protein>
    <recommendedName>
        <fullName evidence="3">CCHC-type domain-containing protein</fullName>
    </recommendedName>
</protein>
<dbReference type="InterPro" id="IPR008042">
    <property type="entry name" value="Retrotrans_Pao"/>
</dbReference>
<reference evidence="1" key="1">
    <citation type="submission" date="2020-08" db="EMBL/GenBank/DDBJ databases">
        <title>Multicomponent nature underlies the extraordinary mechanical properties of spider dragline silk.</title>
        <authorList>
            <person name="Kono N."/>
            <person name="Nakamura H."/>
            <person name="Mori M."/>
            <person name="Yoshida Y."/>
            <person name="Ohtoshi R."/>
            <person name="Malay A.D."/>
            <person name="Moran D.A.P."/>
            <person name="Tomita M."/>
            <person name="Numata K."/>
            <person name="Arakawa K."/>
        </authorList>
    </citation>
    <scope>NUCLEOTIDE SEQUENCE</scope>
</reference>
<dbReference type="PANTHER" id="PTHR47331">
    <property type="entry name" value="PHD-TYPE DOMAIN-CONTAINING PROTEIN"/>
    <property type="match status" value="1"/>
</dbReference>
<dbReference type="Gene3D" id="4.10.60.10">
    <property type="entry name" value="Zinc finger, CCHC-type"/>
    <property type="match status" value="1"/>
</dbReference>
<dbReference type="AlphaFoldDB" id="A0A8X6TB29"/>
<evidence type="ECO:0000313" key="2">
    <source>
        <dbReference type="Proteomes" id="UP000887013"/>
    </source>
</evidence>